<feature type="domain" description="FMN-binding" evidence="2">
    <location>
        <begin position="34"/>
        <end position="122"/>
    </location>
</feature>
<gene>
    <name evidence="3" type="ORF">SAMN04488692_10362</name>
</gene>
<dbReference type="SMART" id="SM00900">
    <property type="entry name" value="FMN_bind"/>
    <property type="match status" value="2"/>
</dbReference>
<dbReference type="GO" id="GO:0016020">
    <property type="term" value="C:membrane"/>
    <property type="evidence" value="ECO:0007669"/>
    <property type="project" value="InterPro"/>
</dbReference>
<organism evidence="3 4">
    <name type="scientific">Halarsenatibacter silvermanii</name>
    <dbReference type="NCBI Taxonomy" id="321763"/>
    <lineage>
        <taxon>Bacteria</taxon>
        <taxon>Bacillati</taxon>
        <taxon>Bacillota</taxon>
        <taxon>Clostridia</taxon>
        <taxon>Halanaerobiales</taxon>
        <taxon>Halarsenatibacteraceae</taxon>
        <taxon>Halarsenatibacter</taxon>
    </lineage>
</organism>
<evidence type="ECO:0000256" key="1">
    <source>
        <dbReference type="SAM" id="SignalP"/>
    </source>
</evidence>
<evidence type="ECO:0000313" key="3">
    <source>
        <dbReference type="EMBL" id="SDL28620.1"/>
    </source>
</evidence>
<dbReference type="Pfam" id="PF04205">
    <property type="entry name" value="FMN_bind"/>
    <property type="match status" value="1"/>
</dbReference>
<dbReference type="AlphaFoldDB" id="A0A1G9ITX0"/>
<sequence length="231" mass="25568">MKKFLIVMLAAAVVFGLGAGTAADGHLEDGEYVGYSEADENGYVKAAVTLENGDIISVNLTEYTEKEEAKGEDYTWDDWHEAMEILPERFEEANSSDVDIVSGATGTSEKAMEAVEMARQKAEGVEQFDGTYLGTSAEDNGGWGVAWVTVEGESIVDVRLEEVTDGDEFKDEDYGWDHWHEAREEMPEWFVEADSPDVDTFTEATSSSQMWRESVENALEKAGLDTETLEE</sequence>
<dbReference type="RefSeq" id="WP_089758212.1">
    <property type="nucleotide sequence ID" value="NZ_FNGO01000003.1"/>
</dbReference>
<keyword evidence="1" id="KW-0732">Signal</keyword>
<name>A0A1G9ITX0_9FIRM</name>
<dbReference type="EMBL" id="FNGO01000003">
    <property type="protein sequence ID" value="SDL28620.1"/>
    <property type="molecule type" value="Genomic_DNA"/>
</dbReference>
<dbReference type="OrthoDB" id="45418at2"/>
<evidence type="ECO:0000313" key="4">
    <source>
        <dbReference type="Proteomes" id="UP000199476"/>
    </source>
</evidence>
<evidence type="ECO:0000259" key="2">
    <source>
        <dbReference type="SMART" id="SM00900"/>
    </source>
</evidence>
<accession>A0A1G9ITX0</accession>
<keyword evidence="4" id="KW-1185">Reference proteome</keyword>
<feature type="chain" id="PRO_5011701606" evidence="1">
    <location>
        <begin position="23"/>
        <end position="231"/>
    </location>
</feature>
<feature type="domain" description="FMN-binding" evidence="2">
    <location>
        <begin position="141"/>
        <end position="222"/>
    </location>
</feature>
<dbReference type="Gene3D" id="3.90.1010.20">
    <property type="match status" value="2"/>
</dbReference>
<reference evidence="3 4" key="1">
    <citation type="submission" date="2016-10" db="EMBL/GenBank/DDBJ databases">
        <authorList>
            <person name="de Groot N.N."/>
        </authorList>
    </citation>
    <scope>NUCLEOTIDE SEQUENCE [LARGE SCALE GENOMIC DNA]</scope>
    <source>
        <strain evidence="3 4">SLAS-1</strain>
    </source>
</reference>
<protein>
    <submittedName>
        <fullName evidence="3">FMN-binding domain-containing protein</fullName>
    </submittedName>
</protein>
<dbReference type="Proteomes" id="UP000199476">
    <property type="component" value="Unassembled WGS sequence"/>
</dbReference>
<dbReference type="GO" id="GO:0010181">
    <property type="term" value="F:FMN binding"/>
    <property type="evidence" value="ECO:0007669"/>
    <property type="project" value="InterPro"/>
</dbReference>
<proteinExistence type="predicted"/>
<feature type="signal peptide" evidence="1">
    <location>
        <begin position="1"/>
        <end position="22"/>
    </location>
</feature>
<dbReference type="STRING" id="321763.SAMN04488692_10362"/>
<dbReference type="InterPro" id="IPR007329">
    <property type="entry name" value="FMN-bd"/>
</dbReference>